<dbReference type="FunFam" id="3.40.50.300:FF:000984">
    <property type="entry name" value="Chromosome partition protein Smc"/>
    <property type="match status" value="1"/>
</dbReference>
<feature type="coiled-coil region" evidence="7">
    <location>
        <begin position="325"/>
        <end position="499"/>
    </location>
</feature>
<dbReference type="Gene3D" id="3.30.70.1620">
    <property type="match status" value="1"/>
</dbReference>
<evidence type="ECO:0000256" key="3">
    <source>
        <dbReference type="ARBA" id="ARBA00022741"/>
    </source>
</evidence>
<organism evidence="9 10">
    <name type="scientific">Succiniclasticum ruminis DSM 9236</name>
    <dbReference type="NCBI Taxonomy" id="1123323"/>
    <lineage>
        <taxon>Bacteria</taxon>
        <taxon>Bacillati</taxon>
        <taxon>Bacillota</taxon>
        <taxon>Negativicutes</taxon>
        <taxon>Acidaminococcales</taxon>
        <taxon>Acidaminococcaceae</taxon>
        <taxon>Succiniclasticum</taxon>
    </lineage>
</organism>
<evidence type="ECO:0000256" key="1">
    <source>
        <dbReference type="ARBA" id="ARBA00004496"/>
    </source>
</evidence>
<dbReference type="GO" id="GO:0005694">
    <property type="term" value="C:chromosome"/>
    <property type="evidence" value="ECO:0007669"/>
    <property type="project" value="InterPro"/>
</dbReference>
<evidence type="ECO:0000256" key="4">
    <source>
        <dbReference type="ARBA" id="ARBA00022840"/>
    </source>
</evidence>
<dbReference type="Gene3D" id="6.10.140.1720">
    <property type="match status" value="1"/>
</dbReference>
<sequence>MFLKSVTAFGFKSFAERTALEFGAGITAVVGPNGSGKSNISDAVRWVLGEQSAKYLRGSKMEDIIFSGTSRRRPLGVAEVTLVFDNRDHMLPLDFDEVSITRRLYRSGDSDYAINKKNCRLKDILDLLADTGMGKGAMFLIGQNKIDEILNSRPEDRRSIFEEAAGIARFRMRKKEATRRLDDTANNLTRINDIKSEVESRVEPLRIESERTTRFNELNGKLRICKLTQFVQRVETIEQARAKLQHEQEDCNRVFLEKSTEVSGQEAFLTGLQQELDALNDQVSHIQAGITEKEKALEAIKGEDAVLDERIEQSIRQQGNIAKRNGKLQEQIGQWTAQMETLAKEFDVLEAKRDEAAALVTDLEQQQQERLQAQKDNEAKIQELTDSNFEDMRKMVELRNEIRQLETEQEQRMNRRNRLKDDVDAAEQRVAELTEEQRNLISRKGELEQDVSRYIKEGNELAGTAAERRELFQTIERKYNECQTQIAAAESRLHLLREMQQSLEGFGFGVKAVMQSREDWHEDLIGPAAALISVEPEYVTAVETALGAGAQNIVIQSAEAAKRAIRYLKEHKEGRATFLPLDTIKEPVLKSDEKALVKLPGIRGFAADLLQCEEKVKPAVRFLVGRVLVAETMDHALAAAKKSNFRLRVVTLDGDVVNTGGSLTGGSRQKKESGYLTRERDVKAQEAALRKFNKNLLSIQEEKEVLEDELAEREKRLSVLRDTVQQKNIRLTEMKAEEQRLSDELKRENEALELAMDTRSQLGNEYLSVRKLLAEKQKPLQEMEAANEEAKNTLDALQKKISSDKSALETLALRLQDARVQSETANTQRQLKNERMQQLDSDLGRLQGDFNVNEEESERLAGVVEASKTKKTELAEQTKTLMHELQDILTGQHDFSEQRLELIQKQGAAGEKLKNLRGELAKAESKVHQNEIDNAKLESDYQNALEQLTSEYKVNLAEAKEEAKAEGVLEDKSETALRRMQVSLQRQIEELGPVNPGAIEEYKAVSERYEFLQKQYNDLCEARDKLQSVIAEINSGMTKRFKEAFGKINGFFQNTYVQLFGGGTAVLKLSDPENILESGIDIEAQPPGKKLQSLFLLSGGERALTVIALLFALLSYHPSPFCILDEIDAPLDDANIGRFSKFLEGYAMQTQFIVITHRKGTMEAANVMYGVTMEESGVSKIISVKMSDKLIKDSV</sequence>
<keyword evidence="5 7" id="KW-0175">Coiled coil</keyword>
<gene>
    <name evidence="7" type="primary">smc</name>
    <name evidence="9" type="ORF">SAMN05216245_1084</name>
</gene>
<comment type="domain">
    <text evidence="7">Contains large globular domains required for ATP hydrolysis at each terminus and a third globular domain forming a flexible hinge near the middle of the molecule. These domains are separated by coiled-coil structures.</text>
</comment>
<feature type="coiled-coil region" evidence="7">
    <location>
        <begin position="227"/>
        <end position="257"/>
    </location>
</feature>
<protein>
    <recommendedName>
        <fullName evidence="7">Chromosome partition protein Smc</fullName>
    </recommendedName>
</protein>
<dbReference type="FunFam" id="3.40.50.300:FF:000901">
    <property type="entry name" value="Chromosome partition protein Smc"/>
    <property type="match status" value="1"/>
</dbReference>
<dbReference type="Pfam" id="PF02463">
    <property type="entry name" value="SMC_N"/>
    <property type="match status" value="1"/>
</dbReference>
<dbReference type="InterPro" id="IPR011890">
    <property type="entry name" value="SMC_prok"/>
</dbReference>
<evidence type="ECO:0000256" key="6">
    <source>
        <dbReference type="ARBA" id="ARBA00023125"/>
    </source>
</evidence>
<dbReference type="InterPro" id="IPR036277">
    <property type="entry name" value="SMC_hinge_sf"/>
</dbReference>
<dbReference type="STRING" id="1123323.SAMN05216245_1084"/>
<dbReference type="SUPFAM" id="SSF52540">
    <property type="entry name" value="P-loop containing nucleoside triphosphate hydrolases"/>
    <property type="match status" value="1"/>
</dbReference>
<dbReference type="PANTHER" id="PTHR43977">
    <property type="entry name" value="STRUCTURAL MAINTENANCE OF CHROMOSOMES PROTEIN 3"/>
    <property type="match status" value="1"/>
</dbReference>
<dbReference type="Pfam" id="PF06470">
    <property type="entry name" value="SMC_hinge"/>
    <property type="match status" value="1"/>
</dbReference>
<dbReference type="SUPFAM" id="SSF75553">
    <property type="entry name" value="Smc hinge domain"/>
    <property type="match status" value="1"/>
</dbReference>
<evidence type="ECO:0000259" key="8">
    <source>
        <dbReference type="SMART" id="SM00968"/>
    </source>
</evidence>
<keyword evidence="6 7" id="KW-0238">DNA-binding</keyword>
<comment type="similarity">
    <text evidence="7">Belongs to the SMC family.</text>
</comment>
<dbReference type="PIRSF" id="PIRSF005719">
    <property type="entry name" value="SMC"/>
    <property type="match status" value="1"/>
</dbReference>
<dbReference type="SMART" id="SM00968">
    <property type="entry name" value="SMC_hinge"/>
    <property type="match status" value="1"/>
</dbReference>
<dbReference type="GO" id="GO:0006260">
    <property type="term" value="P:DNA replication"/>
    <property type="evidence" value="ECO:0007669"/>
    <property type="project" value="UniProtKB-UniRule"/>
</dbReference>
<dbReference type="GO" id="GO:0007062">
    <property type="term" value="P:sister chromatid cohesion"/>
    <property type="evidence" value="ECO:0007669"/>
    <property type="project" value="InterPro"/>
</dbReference>
<name>A0A1I2B435_9FIRM</name>
<evidence type="ECO:0000256" key="7">
    <source>
        <dbReference type="HAMAP-Rule" id="MF_01894"/>
    </source>
</evidence>
<dbReference type="EMBL" id="FONL01000008">
    <property type="protein sequence ID" value="SFE50934.1"/>
    <property type="molecule type" value="Genomic_DNA"/>
</dbReference>
<keyword evidence="3 7" id="KW-0547">Nucleotide-binding</keyword>
<dbReference type="Gene3D" id="3.40.50.300">
    <property type="entry name" value="P-loop containing nucleotide triphosphate hydrolases"/>
    <property type="match status" value="2"/>
</dbReference>
<dbReference type="OrthoDB" id="9808768at2"/>
<keyword evidence="2 7" id="KW-0963">Cytoplasm</keyword>
<dbReference type="HAMAP" id="MF_01894">
    <property type="entry name" value="Smc_prok"/>
    <property type="match status" value="1"/>
</dbReference>
<dbReference type="GO" id="GO:0005737">
    <property type="term" value="C:cytoplasm"/>
    <property type="evidence" value="ECO:0007669"/>
    <property type="project" value="UniProtKB-SubCell"/>
</dbReference>
<dbReference type="AlphaFoldDB" id="A0A1I2B435"/>
<keyword evidence="4 7" id="KW-0067">ATP-binding</keyword>
<dbReference type="InterPro" id="IPR027417">
    <property type="entry name" value="P-loop_NTPase"/>
</dbReference>
<dbReference type="NCBIfam" id="TIGR02168">
    <property type="entry name" value="SMC_prok_B"/>
    <property type="match status" value="1"/>
</dbReference>
<dbReference type="GO" id="GO:0030261">
    <property type="term" value="P:chromosome condensation"/>
    <property type="evidence" value="ECO:0007669"/>
    <property type="project" value="InterPro"/>
</dbReference>
<feature type="domain" description="SMC hinge" evidence="8">
    <location>
        <begin position="522"/>
        <end position="640"/>
    </location>
</feature>
<dbReference type="GO" id="GO:0005524">
    <property type="term" value="F:ATP binding"/>
    <property type="evidence" value="ECO:0007669"/>
    <property type="project" value="UniProtKB-UniRule"/>
</dbReference>
<dbReference type="Proteomes" id="UP000198896">
    <property type="component" value="Unassembled WGS sequence"/>
</dbReference>
<feature type="binding site" evidence="7">
    <location>
        <begin position="32"/>
        <end position="39"/>
    </location>
    <ligand>
        <name>ATP</name>
        <dbReference type="ChEBI" id="CHEBI:30616"/>
    </ligand>
</feature>
<dbReference type="InterPro" id="IPR024704">
    <property type="entry name" value="SMC"/>
</dbReference>
<accession>A0A1I2B435</accession>
<comment type="subunit">
    <text evidence="7">Homodimer.</text>
</comment>
<comment type="function">
    <text evidence="7">Required for chromosome condensation and partitioning.</text>
</comment>
<proteinExistence type="inferred from homology"/>
<dbReference type="GO" id="GO:0003677">
    <property type="term" value="F:DNA binding"/>
    <property type="evidence" value="ECO:0007669"/>
    <property type="project" value="UniProtKB-UniRule"/>
</dbReference>
<keyword evidence="10" id="KW-1185">Reference proteome</keyword>
<feature type="coiled-coil region" evidence="7">
    <location>
        <begin position="682"/>
        <end position="807"/>
    </location>
</feature>
<evidence type="ECO:0000256" key="5">
    <source>
        <dbReference type="ARBA" id="ARBA00023054"/>
    </source>
</evidence>
<evidence type="ECO:0000256" key="2">
    <source>
        <dbReference type="ARBA" id="ARBA00022490"/>
    </source>
</evidence>
<feature type="coiled-coil region" evidence="7">
    <location>
        <begin position="1002"/>
        <end position="1029"/>
    </location>
</feature>
<dbReference type="RefSeq" id="WP_093913482.1">
    <property type="nucleotide sequence ID" value="NZ_FONL01000008.1"/>
</dbReference>
<dbReference type="CDD" id="cd03278">
    <property type="entry name" value="ABC_SMC_barmotin"/>
    <property type="match status" value="1"/>
</dbReference>
<reference evidence="9 10" key="1">
    <citation type="submission" date="2016-10" db="EMBL/GenBank/DDBJ databases">
        <authorList>
            <person name="de Groot N.N."/>
        </authorList>
    </citation>
    <scope>NUCLEOTIDE SEQUENCE [LARGE SCALE GENOMIC DNA]</scope>
    <source>
        <strain evidence="9 10">DSM 9236</strain>
    </source>
</reference>
<feature type="coiled-coil region" evidence="7">
    <location>
        <begin position="913"/>
        <end position="962"/>
    </location>
</feature>
<dbReference type="GO" id="GO:0016887">
    <property type="term" value="F:ATP hydrolysis activity"/>
    <property type="evidence" value="ECO:0007669"/>
    <property type="project" value="InterPro"/>
</dbReference>
<dbReference type="GO" id="GO:0007059">
    <property type="term" value="P:chromosome segregation"/>
    <property type="evidence" value="ECO:0007669"/>
    <property type="project" value="UniProtKB-UniRule"/>
</dbReference>
<comment type="subcellular location">
    <subcellularLocation>
        <location evidence="1 7">Cytoplasm</location>
    </subcellularLocation>
</comment>
<evidence type="ECO:0000313" key="9">
    <source>
        <dbReference type="EMBL" id="SFE50934.1"/>
    </source>
</evidence>
<dbReference type="InterPro" id="IPR010935">
    <property type="entry name" value="SMC_hinge"/>
</dbReference>
<dbReference type="InterPro" id="IPR003395">
    <property type="entry name" value="RecF/RecN/SMC_N"/>
</dbReference>
<evidence type="ECO:0000313" key="10">
    <source>
        <dbReference type="Proteomes" id="UP000198896"/>
    </source>
</evidence>
<dbReference type="Gene3D" id="1.20.1060.20">
    <property type="match status" value="1"/>
</dbReference>